<dbReference type="InterPro" id="IPR054529">
    <property type="entry name" value="TcaA_2nd"/>
</dbReference>
<organism evidence="5 6">
    <name type="scientific">Carnobacterium antarcticum</name>
    <dbReference type="NCBI Taxonomy" id="2126436"/>
    <lineage>
        <taxon>Bacteria</taxon>
        <taxon>Bacillati</taxon>
        <taxon>Bacillota</taxon>
        <taxon>Bacilli</taxon>
        <taxon>Lactobacillales</taxon>
        <taxon>Carnobacteriaceae</taxon>
        <taxon>Carnobacterium</taxon>
    </lineage>
</organism>
<dbReference type="PANTHER" id="PTHR40038">
    <property type="entry name" value="MEMBRANE-ASSOCIATED PROTEIN TCAA"/>
    <property type="match status" value="1"/>
</dbReference>
<evidence type="ECO:0000259" key="4">
    <source>
        <dbReference type="Pfam" id="PF22820"/>
    </source>
</evidence>
<accession>A0ABW4NLE2</accession>
<feature type="transmembrane region" description="Helical" evidence="2">
    <location>
        <begin position="65"/>
        <end position="84"/>
    </location>
</feature>
<keyword evidence="2" id="KW-0812">Transmembrane</keyword>
<dbReference type="Pfam" id="PF22813">
    <property type="entry name" value="TcaA_2nd"/>
    <property type="match status" value="1"/>
</dbReference>
<keyword evidence="6" id="KW-1185">Reference proteome</keyword>
<proteinExistence type="predicted"/>
<sequence length="477" mass="54270">MNKCMNCQHINEENASFCEECGTPLNPEVQPLNQEEPSDTNTSTENTFNTNEPHYSKPLTKKNKILILTGCLLVILFAATFSFGKNYYSKENQIDRFIAALSTEKVKPIQNAVSSAEPNFKITEDNIVPYVEYLKSHKKYISTVANELKTSNQSADIIVEKKGSYFLFFDKYEFNLVPLYVDITTNQDDAVIKMNSEVIIEKAEADTNMEIGPLVPGEYEFEGAATINKKPVSIKQTKDLSLYNEDLDNLVSLDIQVVGLHLSTNVNSGEVYIDGEKIGDIDKASEFNIDELAYNDGMRLQIKYPVGDEVLTTEEVLLAHYFDYSDDSINIRNLDFDILTSDEAESFMNDFYLSMSYEMRYSEETQSFDKVSFSEFFKDGTSSAMYQDFADYVKTYKAKDSLYQTVSFDTIDSLVMTAENTYEISYSVDYTTNYSDYEKDTVYQTLHYSKVTLFQDEDGDLKLVNDGGADNVSVEDY</sequence>
<dbReference type="Pfam" id="PF22820">
    <property type="entry name" value="TcaA_3rd_4th"/>
    <property type="match status" value="1"/>
</dbReference>
<dbReference type="Proteomes" id="UP001597285">
    <property type="component" value="Unassembled WGS sequence"/>
</dbReference>
<dbReference type="InterPro" id="IPR054530">
    <property type="entry name" value="TcaA_4th"/>
</dbReference>
<keyword evidence="2" id="KW-1133">Transmembrane helix</keyword>
<evidence type="ECO:0000256" key="2">
    <source>
        <dbReference type="SAM" id="Phobius"/>
    </source>
</evidence>
<evidence type="ECO:0000313" key="6">
    <source>
        <dbReference type="Proteomes" id="UP001597285"/>
    </source>
</evidence>
<feature type="domain" description="TcaA 4th" evidence="4">
    <location>
        <begin position="261"/>
        <end position="326"/>
    </location>
</feature>
<protein>
    <submittedName>
        <fullName evidence="5">Zinc ribbon domain-containing protein</fullName>
    </submittedName>
</protein>
<dbReference type="EMBL" id="JBHUFF010000009">
    <property type="protein sequence ID" value="MFD1799249.1"/>
    <property type="molecule type" value="Genomic_DNA"/>
</dbReference>
<gene>
    <name evidence="5" type="ORF">ACFSBK_05160</name>
</gene>
<dbReference type="RefSeq" id="WP_058918936.1">
    <property type="nucleotide sequence ID" value="NZ_JBHSQC010000004.1"/>
</dbReference>
<feature type="compositionally biased region" description="Low complexity" evidence="1">
    <location>
        <begin position="40"/>
        <end position="52"/>
    </location>
</feature>
<keyword evidence="2" id="KW-0472">Membrane</keyword>
<comment type="caution">
    <text evidence="5">The sequence shown here is derived from an EMBL/GenBank/DDBJ whole genome shotgun (WGS) entry which is preliminary data.</text>
</comment>
<dbReference type="PANTHER" id="PTHR40038:SF1">
    <property type="entry name" value="MEMBRANE-ASSOCIATED PROTEIN TCAA"/>
    <property type="match status" value="1"/>
</dbReference>
<evidence type="ECO:0000256" key="1">
    <source>
        <dbReference type="SAM" id="MobiDB-lite"/>
    </source>
</evidence>
<evidence type="ECO:0000259" key="3">
    <source>
        <dbReference type="Pfam" id="PF22813"/>
    </source>
</evidence>
<feature type="region of interest" description="Disordered" evidence="1">
    <location>
        <begin position="28"/>
        <end position="55"/>
    </location>
</feature>
<feature type="domain" description="TcaA second" evidence="3">
    <location>
        <begin position="90"/>
        <end position="175"/>
    </location>
</feature>
<evidence type="ECO:0000313" key="5">
    <source>
        <dbReference type="EMBL" id="MFD1799249.1"/>
    </source>
</evidence>
<reference evidence="6" key="1">
    <citation type="journal article" date="2019" name="Int. J. Syst. Evol. Microbiol.">
        <title>The Global Catalogue of Microorganisms (GCM) 10K type strain sequencing project: providing services to taxonomists for standard genome sequencing and annotation.</title>
        <authorList>
            <consortium name="The Broad Institute Genomics Platform"/>
            <consortium name="The Broad Institute Genome Sequencing Center for Infectious Disease"/>
            <person name="Wu L."/>
            <person name="Ma J."/>
        </authorList>
    </citation>
    <scope>NUCLEOTIDE SEQUENCE [LARGE SCALE GENOMIC DNA]</scope>
    <source>
        <strain evidence="6">KCTC 42143</strain>
    </source>
</reference>
<name>A0ABW4NLE2_9LACT</name>